<dbReference type="InterPro" id="IPR029058">
    <property type="entry name" value="AB_hydrolase_fold"/>
</dbReference>
<evidence type="ECO:0000256" key="1">
    <source>
        <dbReference type="ARBA" id="ARBA00022801"/>
    </source>
</evidence>
<accession>A0ABV7C9Y4</accession>
<gene>
    <name evidence="3" type="ORF">ACFODT_06950</name>
</gene>
<dbReference type="Pfam" id="PF00561">
    <property type="entry name" value="Abhydrolase_1"/>
    <property type="match status" value="1"/>
</dbReference>
<name>A0ABV7C9Y4_9VIBR</name>
<dbReference type="InterPro" id="IPR050266">
    <property type="entry name" value="AB_hydrolase_sf"/>
</dbReference>
<dbReference type="RefSeq" id="WP_123015958.1">
    <property type="nucleotide sequence ID" value="NZ_AP024911.1"/>
</dbReference>
<keyword evidence="4" id="KW-1185">Reference proteome</keyword>
<dbReference type="PANTHER" id="PTHR43798:SF31">
    <property type="entry name" value="AB HYDROLASE SUPERFAMILY PROTEIN YCLE"/>
    <property type="match status" value="1"/>
</dbReference>
<dbReference type="GO" id="GO:0016787">
    <property type="term" value="F:hydrolase activity"/>
    <property type="evidence" value="ECO:0007669"/>
    <property type="project" value="UniProtKB-KW"/>
</dbReference>
<proteinExistence type="predicted"/>
<keyword evidence="1 3" id="KW-0378">Hydrolase</keyword>
<reference evidence="4" key="1">
    <citation type="journal article" date="2019" name="Int. J. Syst. Evol. Microbiol.">
        <title>The Global Catalogue of Microorganisms (GCM) 10K type strain sequencing project: providing services to taxonomists for standard genome sequencing and annotation.</title>
        <authorList>
            <consortium name="The Broad Institute Genomics Platform"/>
            <consortium name="The Broad Institute Genome Sequencing Center for Infectious Disease"/>
            <person name="Wu L."/>
            <person name="Ma J."/>
        </authorList>
    </citation>
    <scope>NUCLEOTIDE SEQUENCE [LARGE SCALE GENOMIC DNA]</scope>
    <source>
        <strain evidence="4">KCTC 62784</strain>
    </source>
</reference>
<feature type="domain" description="AB hydrolase-1" evidence="2">
    <location>
        <begin position="19"/>
        <end position="121"/>
    </location>
</feature>
<dbReference type="EMBL" id="JBHRSE010000042">
    <property type="protein sequence ID" value="MFC3023558.1"/>
    <property type="molecule type" value="Genomic_DNA"/>
</dbReference>
<evidence type="ECO:0000313" key="3">
    <source>
        <dbReference type="EMBL" id="MFC3023558.1"/>
    </source>
</evidence>
<dbReference type="InterPro" id="IPR000073">
    <property type="entry name" value="AB_hydrolase_1"/>
</dbReference>
<comment type="caution">
    <text evidence="3">The sequence shown here is derived from an EMBL/GenBank/DDBJ whole genome shotgun (WGS) entry which is preliminary data.</text>
</comment>
<evidence type="ECO:0000259" key="2">
    <source>
        <dbReference type="Pfam" id="PF00561"/>
    </source>
</evidence>
<dbReference type="Gene3D" id="3.40.50.1820">
    <property type="entry name" value="alpha/beta hydrolase"/>
    <property type="match status" value="1"/>
</dbReference>
<evidence type="ECO:0000313" key="4">
    <source>
        <dbReference type="Proteomes" id="UP001595384"/>
    </source>
</evidence>
<organism evidence="3 4">
    <name type="scientific">Vibrio zhugei</name>
    <dbReference type="NCBI Taxonomy" id="2479546"/>
    <lineage>
        <taxon>Bacteria</taxon>
        <taxon>Pseudomonadati</taxon>
        <taxon>Pseudomonadota</taxon>
        <taxon>Gammaproteobacteria</taxon>
        <taxon>Vibrionales</taxon>
        <taxon>Vibrionaceae</taxon>
        <taxon>Vibrio</taxon>
    </lineage>
</organism>
<dbReference type="SUPFAM" id="SSF53474">
    <property type="entry name" value="alpha/beta-Hydrolases"/>
    <property type="match status" value="1"/>
</dbReference>
<dbReference type="PANTHER" id="PTHR43798">
    <property type="entry name" value="MONOACYLGLYCEROL LIPASE"/>
    <property type="match status" value="1"/>
</dbReference>
<sequence length="267" mass="30796">MPDTLLFHKAFYHSNSREWVVFIHGAGGSSSIWFKQLKAYRQQFNVLLVDLRGHGRSAEKLTSQHRDAYTFRSVSDDVLSVMDELKITCAHIVAMSLGTLIAHTLAQHWPQRVKSMVLGGAILSLDCRTRCLIHLGDSLKNIVPYMWLYRLFAYIVMPTSRQQESRRLFIREAKKLCQSEFKRWFRLALNVNPMMARYQENMNPVPTLYVMGDKDYLFLAPVKAWVRDHSLSALVEIGDCGHVCNIENAQMFNRHSIEFIAQQSQTG</sequence>
<protein>
    <submittedName>
        <fullName evidence="3">Alpha/beta fold hydrolase</fullName>
    </submittedName>
</protein>
<dbReference type="Proteomes" id="UP001595384">
    <property type="component" value="Unassembled WGS sequence"/>
</dbReference>